<dbReference type="EMBL" id="BQNB010019053">
    <property type="protein sequence ID" value="GJT81105.1"/>
    <property type="molecule type" value="Genomic_DNA"/>
</dbReference>
<dbReference type="Proteomes" id="UP001151760">
    <property type="component" value="Unassembled WGS sequence"/>
</dbReference>
<accession>A0ABQ5H148</accession>
<reference evidence="2" key="2">
    <citation type="submission" date="2022-01" db="EMBL/GenBank/DDBJ databases">
        <authorList>
            <person name="Yamashiro T."/>
            <person name="Shiraishi A."/>
            <person name="Satake H."/>
            <person name="Nakayama K."/>
        </authorList>
    </citation>
    <scope>NUCLEOTIDE SEQUENCE</scope>
</reference>
<feature type="region of interest" description="Disordered" evidence="1">
    <location>
        <begin position="57"/>
        <end position="76"/>
    </location>
</feature>
<feature type="compositionally biased region" description="Basic and acidic residues" evidence="1">
    <location>
        <begin position="58"/>
        <end position="69"/>
    </location>
</feature>
<organism evidence="2 3">
    <name type="scientific">Tanacetum coccineum</name>
    <dbReference type="NCBI Taxonomy" id="301880"/>
    <lineage>
        <taxon>Eukaryota</taxon>
        <taxon>Viridiplantae</taxon>
        <taxon>Streptophyta</taxon>
        <taxon>Embryophyta</taxon>
        <taxon>Tracheophyta</taxon>
        <taxon>Spermatophyta</taxon>
        <taxon>Magnoliopsida</taxon>
        <taxon>eudicotyledons</taxon>
        <taxon>Gunneridae</taxon>
        <taxon>Pentapetalae</taxon>
        <taxon>asterids</taxon>
        <taxon>campanulids</taxon>
        <taxon>Asterales</taxon>
        <taxon>Asteraceae</taxon>
        <taxon>Asteroideae</taxon>
        <taxon>Anthemideae</taxon>
        <taxon>Anthemidinae</taxon>
        <taxon>Tanacetum</taxon>
    </lineage>
</organism>
<evidence type="ECO:0000256" key="1">
    <source>
        <dbReference type="SAM" id="MobiDB-lite"/>
    </source>
</evidence>
<evidence type="ECO:0000313" key="3">
    <source>
        <dbReference type="Proteomes" id="UP001151760"/>
    </source>
</evidence>
<comment type="caution">
    <text evidence="2">The sequence shown here is derived from an EMBL/GenBank/DDBJ whole genome shotgun (WGS) entry which is preliminary data.</text>
</comment>
<reference evidence="2" key="1">
    <citation type="journal article" date="2022" name="Int. J. Mol. Sci.">
        <title>Draft Genome of Tanacetum Coccineum: Genomic Comparison of Closely Related Tanacetum-Family Plants.</title>
        <authorList>
            <person name="Yamashiro T."/>
            <person name="Shiraishi A."/>
            <person name="Nakayama K."/>
            <person name="Satake H."/>
        </authorList>
    </citation>
    <scope>NUCLEOTIDE SEQUENCE</scope>
</reference>
<gene>
    <name evidence="2" type="ORF">Tco_1055447</name>
</gene>
<protein>
    <submittedName>
        <fullName evidence="2">Uncharacterized protein</fullName>
    </submittedName>
</protein>
<name>A0ABQ5H148_9ASTR</name>
<keyword evidence="3" id="KW-1185">Reference proteome</keyword>
<proteinExistence type="predicted"/>
<sequence>MLEEKVTSILLTDDPLERLNKAMALFRSAITLRFPPATIQKGKVDMGKDFGGSLVVKESSETKSEKQDTSSRSGNDADAYNVDIRIIHDEALMVEVQLTAECNIFDTGHHSILSNLKSLLKLLSLSCDFAFRTEIFKSLFLPLDCLAAFAIYVLVQSLCSTFHHLEILLTLSLDRRDIFEEDLAIARFKDISLTGFPAQSKGSS</sequence>
<evidence type="ECO:0000313" key="2">
    <source>
        <dbReference type="EMBL" id="GJT81105.1"/>
    </source>
</evidence>